<evidence type="ECO:0000256" key="1">
    <source>
        <dbReference type="ARBA" id="ARBA00004123"/>
    </source>
</evidence>
<sequence length="278" mass="30525">MSSLENINPNPSHSRPSSRTGSTSDPDAPKRVSKLKKKRSTIKMDEETQETMAALETQEVADETQEVADETQEVAETQFPDLMDDEDDFEPVKRGGKRPAKIAALDEEDEGDDDVAEDHKENLSKPPPEEEFVAVQESITALESRARAALGTASKLSATPLNSDIDAQVAALEKEVKELEGRKQACLAAASGAAAKNSPPGKLGKRPAPPSKFDTDPKIVKSRINNMRSEWVKRKRFAMDFVENLADGLDKKPKEVVKILELDTDEAENAVMPPKYEL</sequence>
<feature type="compositionally biased region" description="Basic residues" evidence="6">
    <location>
        <begin position="31"/>
        <end position="41"/>
    </location>
</feature>
<accession>A0ABQ6MS00</accession>
<keyword evidence="5" id="KW-0175">Coiled coil</keyword>
<keyword evidence="8" id="KW-1185">Reference proteome</keyword>
<feature type="compositionally biased region" description="Acidic residues" evidence="6">
    <location>
        <begin position="105"/>
        <end position="116"/>
    </location>
</feature>
<keyword evidence="3" id="KW-0539">Nucleus</keyword>
<dbReference type="PANTHER" id="PTHR15938:SF0">
    <property type="entry name" value="HOMOLOGOUS-PAIRING PROTEIN 2 HOMOLOG"/>
    <property type="match status" value="1"/>
</dbReference>
<gene>
    <name evidence="7" type="ORF">TeGR_g13685</name>
</gene>
<proteinExistence type="predicted"/>
<dbReference type="Proteomes" id="UP001165060">
    <property type="component" value="Unassembled WGS sequence"/>
</dbReference>
<reference evidence="7 8" key="1">
    <citation type="journal article" date="2023" name="Commun. Biol.">
        <title>Genome analysis of Parmales, the sister group of diatoms, reveals the evolutionary specialization of diatoms from phago-mixotrophs to photoautotrophs.</title>
        <authorList>
            <person name="Ban H."/>
            <person name="Sato S."/>
            <person name="Yoshikawa S."/>
            <person name="Yamada K."/>
            <person name="Nakamura Y."/>
            <person name="Ichinomiya M."/>
            <person name="Sato N."/>
            <person name="Blanc-Mathieu R."/>
            <person name="Endo H."/>
            <person name="Kuwata A."/>
            <person name="Ogata H."/>
        </authorList>
    </citation>
    <scope>NUCLEOTIDE SEQUENCE [LARGE SCALE GENOMIC DNA]</scope>
</reference>
<feature type="region of interest" description="Disordered" evidence="6">
    <location>
        <begin position="189"/>
        <end position="218"/>
    </location>
</feature>
<comment type="subcellular location">
    <subcellularLocation>
        <location evidence="1">Nucleus</location>
    </subcellularLocation>
</comment>
<evidence type="ECO:0000256" key="2">
    <source>
        <dbReference type="ARBA" id="ARBA00023172"/>
    </source>
</evidence>
<dbReference type="EMBL" id="BRYB01001720">
    <property type="protein sequence ID" value="GMI31934.1"/>
    <property type="molecule type" value="Genomic_DNA"/>
</dbReference>
<feature type="compositionally biased region" description="Acidic residues" evidence="6">
    <location>
        <begin position="59"/>
        <end position="73"/>
    </location>
</feature>
<evidence type="ECO:0000256" key="3">
    <source>
        <dbReference type="ARBA" id="ARBA00023242"/>
    </source>
</evidence>
<evidence type="ECO:0000313" key="8">
    <source>
        <dbReference type="Proteomes" id="UP001165060"/>
    </source>
</evidence>
<evidence type="ECO:0000256" key="5">
    <source>
        <dbReference type="SAM" id="Coils"/>
    </source>
</evidence>
<keyword evidence="4" id="KW-0469">Meiosis</keyword>
<name>A0ABQ6MS00_9STRA</name>
<comment type="caution">
    <text evidence="7">The sequence shown here is derived from an EMBL/GenBank/DDBJ whole genome shotgun (WGS) entry which is preliminary data.</text>
</comment>
<evidence type="ECO:0000256" key="4">
    <source>
        <dbReference type="ARBA" id="ARBA00023254"/>
    </source>
</evidence>
<evidence type="ECO:0000256" key="6">
    <source>
        <dbReference type="SAM" id="MobiDB-lite"/>
    </source>
</evidence>
<organism evidence="7 8">
    <name type="scientific">Tetraparma gracilis</name>
    <dbReference type="NCBI Taxonomy" id="2962635"/>
    <lineage>
        <taxon>Eukaryota</taxon>
        <taxon>Sar</taxon>
        <taxon>Stramenopiles</taxon>
        <taxon>Ochrophyta</taxon>
        <taxon>Bolidophyceae</taxon>
        <taxon>Parmales</taxon>
        <taxon>Triparmaceae</taxon>
        <taxon>Tetraparma</taxon>
    </lineage>
</organism>
<protein>
    <submittedName>
        <fullName evidence="7">Uncharacterized protein</fullName>
    </submittedName>
</protein>
<feature type="compositionally biased region" description="Low complexity" evidence="6">
    <location>
        <begin position="8"/>
        <end position="19"/>
    </location>
</feature>
<feature type="region of interest" description="Disordered" evidence="6">
    <location>
        <begin position="1"/>
        <end position="133"/>
    </location>
</feature>
<keyword evidence="2" id="KW-0233">DNA recombination</keyword>
<evidence type="ECO:0000313" key="7">
    <source>
        <dbReference type="EMBL" id="GMI31934.1"/>
    </source>
</evidence>
<dbReference type="PANTHER" id="PTHR15938">
    <property type="entry name" value="TBP-1 INTERACTING PROTEIN"/>
    <property type="match status" value="1"/>
</dbReference>
<feature type="coiled-coil region" evidence="5">
    <location>
        <begin position="162"/>
        <end position="189"/>
    </location>
</feature>